<feature type="compositionally biased region" description="Low complexity" evidence="1">
    <location>
        <begin position="190"/>
        <end position="203"/>
    </location>
</feature>
<dbReference type="InterPro" id="IPR003020">
    <property type="entry name" value="HCO3_transpt_euk"/>
</dbReference>
<dbReference type="PANTHER" id="PTHR11453:SF47">
    <property type="entry name" value="ANION EXCHANGE PROTEIN"/>
    <property type="match status" value="1"/>
</dbReference>
<feature type="domain" description="Band 3 cytoplasmic" evidence="2">
    <location>
        <begin position="19"/>
        <end position="179"/>
    </location>
</feature>
<dbReference type="GO" id="GO:0051453">
    <property type="term" value="P:regulation of intracellular pH"/>
    <property type="evidence" value="ECO:0007669"/>
    <property type="project" value="TreeGrafter"/>
</dbReference>
<organism evidence="3 4">
    <name type="scientific">Romanomermis culicivorax</name>
    <name type="common">Nematode worm</name>
    <dbReference type="NCBI Taxonomy" id="13658"/>
    <lineage>
        <taxon>Eukaryota</taxon>
        <taxon>Metazoa</taxon>
        <taxon>Ecdysozoa</taxon>
        <taxon>Nematoda</taxon>
        <taxon>Enoplea</taxon>
        <taxon>Dorylaimia</taxon>
        <taxon>Mermithida</taxon>
        <taxon>Mermithoidea</taxon>
        <taxon>Mermithidae</taxon>
        <taxon>Romanomermis</taxon>
    </lineage>
</organism>
<dbReference type="Pfam" id="PF07565">
    <property type="entry name" value="Band_3_cyto"/>
    <property type="match status" value="1"/>
</dbReference>
<dbReference type="GO" id="GO:0005886">
    <property type="term" value="C:plasma membrane"/>
    <property type="evidence" value="ECO:0007669"/>
    <property type="project" value="TreeGrafter"/>
</dbReference>
<dbReference type="GO" id="GO:0008509">
    <property type="term" value="F:monoatomic anion transmembrane transporter activity"/>
    <property type="evidence" value="ECO:0007669"/>
    <property type="project" value="InterPro"/>
</dbReference>
<proteinExistence type="predicted"/>
<dbReference type="WBParaSite" id="nRc.2.0.1.t38032-RA">
    <property type="protein sequence ID" value="nRc.2.0.1.t38032-RA"/>
    <property type="gene ID" value="nRc.2.0.1.g38032"/>
</dbReference>
<evidence type="ECO:0000313" key="4">
    <source>
        <dbReference type="WBParaSite" id="nRc.2.0.1.t38032-RA"/>
    </source>
</evidence>
<dbReference type="SUPFAM" id="SSF55804">
    <property type="entry name" value="Phoshotransferase/anion transport protein"/>
    <property type="match status" value="1"/>
</dbReference>
<dbReference type="PANTHER" id="PTHR11453">
    <property type="entry name" value="ANION EXCHANGE PROTEIN"/>
    <property type="match status" value="1"/>
</dbReference>
<dbReference type="GO" id="GO:0015701">
    <property type="term" value="P:bicarbonate transport"/>
    <property type="evidence" value="ECO:0007669"/>
    <property type="project" value="TreeGrafter"/>
</dbReference>
<feature type="region of interest" description="Disordered" evidence="1">
    <location>
        <begin position="190"/>
        <end position="209"/>
    </location>
</feature>
<reference evidence="4" key="1">
    <citation type="submission" date="2022-11" db="UniProtKB">
        <authorList>
            <consortium name="WormBaseParasite"/>
        </authorList>
    </citation>
    <scope>IDENTIFICATION</scope>
</reference>
<evidence type="ECO:0000259" key="2">
    <source>
        <dbReference type="Pfam" id="PF07565"/>
    </source>
</evidence>
<dbReference type="InterPro" id="IPR013769">
    <property type="entry name" value="Band3_cytoplasmic_dom"/>
</dbReference>
<dbReference type="InterPro" id="IPR016152">
    <property type="entry name" value="PTrfase/Anion_transptr"/>
</dbReference>
<dbReference type="Gene3D" id="3.40.930.10">
    <property type="entry name" value="Mannitol-specific EII, Chain A"/>
    <property type="match status" value="1"/>
</dbReference>
<name>A0A915KH25_ROMCU</name>
<evidence type="ECO:0000313" key="3">
    <source>
        <dbReference type="Proteomes" id="UP000887565"/>
    </source>
</evidence>
<accession>A0A915KH25</accession>
<dbReference type="Proteomes" id="UP000887565">
    <property type="component" value="Unplaced"/>
</dbReference>
<dbReference type="AlphaFoldDB" id="A0A915KH25"/>
<dbReference type="GO" id="GO:0005452">
    <property type="term" value="F:solute:inorganic anion antiporter activity"/>
    <property type="evidence" value="ECO:0007669"/>
    <property type="project" value="InterPro"/>
</dbReference>
<keyword evidence="3" id="KW-1185">Reference proteome</keyword>
<sequence length="238" mass="27217">MEIINNRRNSIKHEDNNGQMFVELFQLSETEEVVEWTASARWIKYEEDTEGVDNHWGRPHVSFLRLKSLTTLKNVISKGSLIFDPPNVTHFDQILHSLASQMMRKFDMNFVESEKIASLLLYAKNRRPDHKINAPKFTRKLSSSTAIDQSVENKVHPIPTVDCNMNEPRKGSLRSTVIAPHLLLSHVPEDAPAADESAPTSPTGVDSPHHATKVMKRVFSFRRMSFTSFSEFDHHLQV</sequence>
<evidence type="ECO:0000256" key="1">
    <source>
        <dbReference type="SAM" id="MobiDB-lite"/>
    </source>
</evidence>
<protein>
    <submittedName>
        <fullName evidence="4">Band 3 cytoplasmic domain-containing protein</fullName>
    </submittedName>
</protein>